<proteinExistence type="inferred from homology"/>
<evidence type="ECO:0000256" key="2">
    <source>
        <dbReference type="ARBA" id="ARBA00022670"/>
    </source>
</evidence>
<protein>
    <submittedName>
        <fullName evidence="8">Peptidase S41</fullName>
    </submittedName>
</protein>
<dbReference type="Pfam" id="PF22694">
    <property type="entry name" value="CtpB_N-like"/>
    <property type="match status" value="1"/>
</dbReference>
<dbReference type="Gene3D" id="3.30.750.44">
    <property type="match status" value="1"/>
</dbReference>
<comment type="similarity">
    <text evidence="1 5">Belongs to the peptidase S41A family.</text>
</comment>
<dbReference type="SMART" id="SM00228">
    <property type="entry name" value="PDZ"/>
    <property type="match status" value="1"/>
</dbReference>
<dbReference type="Gene3D" id="3.90.226.10">
    <property type="entry name" value="2-enoyl-CoA Hydratase, Chain A, domain 1"/>
    <property type="match status" value="1"/>
</dbReference>
<evidence type="ECO:0000256" key="3">
    <source>
        <dbReference type="ARBA" id="ARBA00022801"/>
    </source>
</evidence>
<keyword evidence="2 5" id="KW-0645">Protease</keyword>
<dbReference type="SUPFAM" id="SSF52096">
    <property type="entry name" value="ClpP/crotonase"/>
    <property type="match status" value="1"/>
</dbReference>
<dbReference type="GO" id="GO:0007165">
    <property type="term" value="P:signal transduction"/>
    <property type="evidence" value="ECO:0007669"/>
    <property type="project" value="TreeGrafter"/>
</dbReference>
<feature type="domain" description="PDZ" evidence="7">
    <location>
        <begin position="88"/>
        <end position="156"/>
    </location>
</feature>
<dbReference type="NCBIfam" id="TIGR00225">
    <property type="entry name" value="prc"/>
    <property type="match status" value="1"/>
</dbReference>
<dbReference type="GO" id="GO:0030288">
    <property type="term" value="C:outer membrane-bounded periplasmic space"/>
    <property type="evidence" value="ECO:0007669"/>
    <property type="project" value="TreeGrafter"/>
</dbReference>
<keyword evidence="3 5" id="KW-0378">Hydrolase</keyword>
<organism evidence="8 9">
    <name type="scientific">Roseivivax halodurans JCM 10272</name>
    <dbReference type="NCBI Taxonomy" id="1449350"/>
    <lineage>
        <taxon>Bacteria</taxon>
        <taxon>Pseudomonadati</taxon>
        <taxon>Pseudomonadota</taxon>
        <taxon>Alphaproteobacteria</taxon>
        <taxon>Rhodobacterales</taxon>
        <taxon>Roseobacteraceae</taxon>
        <taxon>Roseivivax</taxon>
    </lineage>
</organism>
<keyword evidence="4 5" id="KW-0720">Serine protease</keyword>
<accession>X7ECH2</accession>
<dbReference type="InterPro" id="IPR001478">
    <property type="entry name" value="PDZ"/>
</dbReference>
<name>X7ECH2_9RHOB</name>
<reference evidence="8 9" key="1">
    <citation type="submission" date="2014-01" db="EMBL/GenBank/DDBJ databases">
        <title>Roseivivax halodurans JCM 10272 Genome Sequencing.</title>
        <authorList>
            <person name="Lai Q."/>
            <person name="Li G."/>
            <person name="Shao Z."/>
        </authorList>
    </citation>
    <scope>NUCLEOTIDE SEQUENCE [LARGE SCALE GENOMIC DNA]</scope>
    <source>
        <strain evidence="8 9">JCM 10272</strain>
    </source>
</reference>
<dbReference type="CDD" id="cd06782">
    <property type="entry name" value="cpPDZ_CPP-like"/>
    <property type="match status" value="1"/>
</dbReference>
<dbReference type="eggNOG" id="COG0793">
    <property type="taxonomic scope" value="Bacteria"/>
</dbReference>
<evidence type="ECO:0000256" key="1">
    <source>
        <dbReference type="ARBA" id="ARBA00009179"/>
    </source>
</evidence>
<dbReference type="InterPro" id="IPR005151">
    <property type="entry name" value="Tail-specific_protease"/>
</dbReference>
<dbReference type="Gene3D" id="2.30.42.10">
    <property type="match status" value="1"/>
</dbReference>
<dbReference type="PATRIC" id="fig|1449350.3.peg.3062"/>
<dbReference type="PROSITE" id="PS50106">
    <property type="entry name" value="PDZ"/>
    <property type="match status" value="1"/>
</dbReference>
<dbReference type="SMART" id="SM00245">
    <property type="entry name" value="TSPc"/>
    <property type="match status" value="1"/>
</dbReference>
<evidence type="ECO:0000259" key="7">
    <source>
        <dbReference type="PROSITE" id="PS50106"/>
    </source>
</evidence>
<dbReference type="FunFam" id="2.30.42.10:FF:000063">
    <property type="entry name" value="Peptidase, S41 family"/>
    <property type="match status" value="1"/>
</dbReference>
<dbReference type="SUPFAM" id="SSF50156">
    <property type="entry name" value="PDZ domain-like"/>
    <property type="match status" value="1"/>
</dbReference>
<comment type="caution">
    <text evidence="8">The sequence shown here is derived from an EMBL/GenBank/DDBJ whole genome shotgun (WGS) entry which is preliminary data.</text>
</comment>
<dbReference type="RefSeq" id="WP_051489504.1">
    <property type="nucleotide sequence ID" value="NZ_JALZ01000018.1"/>
</dbReference>
<dbReference type="CDD" id="cd07560">
    <property type="entry name" value="Peptidase_S41_CPP"/>
    <property type="match status" value="1"/>
</dbReference>
<dbReference type="Pfam" id="PF17820">
    <property type="entry name" value="PDZ_6"/>
    <property type="match status" value="1"/>
</dbReference>
<evidence type="ECO:0000313" key="8">
    <source>
        <dbReference type="EMBL" id="ETX13789.1"/>
    </source>
</evidence>
<dbReference type="PANTHER" id="PTHR32060:SF30">
    <property type="entry name" value="CARBOXY-TERMINAL PROCESSING PROTEASE CTPA"/>
    <property type="match status" value="1"/>
</dbReference>
<dbReference type="InterPro" id="IPR055210">
    <property type="entry name" value="CtpA/B_N"/>
</dbReference>
<dbReference type="PANTHER" id="PTHR32060">
    <property type="entry name" value="TAIL-SPECIFIC PROTEASE"/>
    <property type="match status" value="1"/>
</dbReference>
<dbReference type="EMBL" id="JALZ01000018">
    <property type="protein sequence ID" value="ETX13789.1"/>
    <property type="molecule type" value="Genomic_DNA"/>
</dbReference>
<evidence type="ECO:0000313" key="9">
    <source>
        <dbReference type="Proteomes" id="UP000022447"/>
    </source>
</evidence>
<dbReference type="OrthoDB" id="9812068at2"/>
<dbReference type="InterPro" id="IPR041489">
    <property type="entry name" value="PDZ_6"/>
</dbReference>
<feature type="region of interest" description="Disordered" evidence="6">
    <location>
        <begin position="369"/>
        <end position="407"/>
    </location>
</feature>
<feature type="compositionally biased region" description="Acidic residues" evidence="6">
    <location>
        <begin position="374"/>
        <end position="383"/>
    </location>
</feature>
<keyword evidence="9" id="KW-1185">Reference proteome</keyword>
<dbReference type="STRING" id="1449350.OCH239_06885"/>
<dbReference type="InterPro" id="IPR029045">
    <property type="entry name" value="ClpP/crotonase-like_dom_sf"/>
</dbReference>
<sequence>MKRFLMAAVGGTLAGAVATTQFVGPLLAQESDSSSSVYQQLDLFGDIFERIRADYVEQVDEKELIEAAINGMLTSLDPHSSYLSPDDAQAMRVQTRGEFGGLGIEVTQEDGFVKVVSPIDGTPAAEAGIEAGDFITHVDGESVLGLNLDEAVDLMRGPVGSEIVITVVREGEEEPFDVTITRDTITLTAVRARTEGDTVVLRVTTFNDQTFPNLEEGLAEQVEAAGGMENVNGIVLDLRNNPGGLLTQAIKVSDGFLDAGEIVSTRSRDPQMGERFNATEGDLADGKPIVVLVNGGSASASEIVAGALQDHRRAIVVGTKTFGKGSVQTVMPLRGDGAMRLTTARYYTPSGRSIQALGVSPDIIVAQPRQPQNEEAEGEEEDGPASLPSRTEADLRGALDNDSLSEDEIRQIEEDRARAEEAAALREEDYQLAYAIDILKGLAALGPEAARAAMEAQANAGVGSEDESTTEN</sequence>
<evidence type="ECO:0000256" key="5">
    <source>
        <dbReference type="RuleBase" id="RU004404"/>
    </source>
</evidence>
<dbReference type="Pfam" id="PF03572">
    <property type="entry name" value="Peptidase_S41"/>
    <property type="match status" value="1"/>
</dbReference>
<evidence type="ECO:0000256" key="6">
    <source>
        <dbReference type="SAM" id="MobiDB-lite"/>
    </source>
</evidence>
<gene>
    <name evidence="8" type="ORF">OCH239_06885</name>
</gene>
<dbReference type="GO" id="GO:0004175">
    <property type="term" value="F:endopeptidase activity"/>
    <property type="evidence" value="ECO:0007669"/>
    <property type="project" value="TreeGrafter"/>
</dbReference>
<dbReference type="GO" id="GO:0006508">
    <property type="term" value="P:proteolysis"/>
    <property type="evidence" value="ECO:0007669"/>
    <property type="project" value="UniProtKB-KW"/>
</dbReference>
<dbReference type="InterPro" id="IPR036034">
    <property type="entry name" value="PDZ_sf"/>
</dbReference>
<dbReference type="AlphaFoldDB" id="X7ECH2"/>
<evidence type="ECO:0000256" key="4">
    <source>
        <dbReference type="ARBA" id="ARBA00022825"/>
    </source>
</evidence>
<dbReference type="InterPro" id="IPR004447">
    <property type="entry name" value="Peptidase_S41A"/>
</dbReference>
<dbReference type="GO" id="GO:0008236">
    <property type="term" value="F:serine-type peptidase activity"/>
    <property type="evidence" value="ECO:0007669"/>
    <property type="project" value="UniProtKB-KW"/>
</dbReference>
<dbReference type="Proteomes" id="UP000022447">
    <property type="component" value="Unassembled WGS sequence"/>
</dbReference>